<evidence type="ECO:0000313" key="2">
    <source>
        <dbReference type="EMBL" id="OAO13424.1"/>
    </source>
</evidence>
<accession>A0A196SBN9</accession>
<feature type="coiled-coil region" evidence="1">
    <location>
        <begin position="1"/>
        <end position="56"/>
    </location>
</feature>
<dbReference type="OrthoDB" id="10466504at2759"/>
<comment type="caution">
    <text evidence="2">The sequence shown here is derived from an EMBL/GenBank/DDBJ whole genome shotgun (WGS) entry which is preliminary data.</text>
</comment>
<name>A0A196SBN9_BLAHN</name>
<dbReference type="Proteomes" id="UP000078348">
    <property type="component" value="Unassembled WGS sequence"/>
</dbReference>
<gene>
    <name evidence="2" type="ORF">AV274_4892</name>
</gene>
<reference evidence="2 3" key="1">
    <citation type="submission" date="2016-05" db="EMBL/GenBank/DDBJ databases">
        <title>Nuclear genome of Blastocystis sp. subtype 1 NandII.</title>
        <authorList>
            <person name="Gentekaki E."/>
            <person name="Curtis B."/>
            <person name="Stairs C."/>
            <person name="Eme L."/>
            <person name="Herman E."/>
            <person name="Klimes V."/>
            <person name="Arias M.C."/>
            <person name="Elias M."/>
            <person name="Hilliou F."/>
            <person name="Klute M."/>
            <person name="Malik S.-B."/>
            <person name="Pightling A."/>
            <person name="Rachubinski R."/>
            <person name="Salas D."/>
            <person name="Schlacht A."/>
            <person name="Suga H."/>
            <person name="Archibald J."/>
            <person name="Ball S.G."/>
            <person name="Clark G."/>
            <person name="Dacks J."/>
            <person name="Van Der Giezen M."/>
            <person name="Tsaousis A."/>
            <person name="Roger A."/>
        </authorList>
    </citation>
    <scope>NUCLEOTIDE SEQUENCE [LARGE SCALE GENOMIC DNA]</scope>
    <source>
        <strain evidence="3">ATCC 50177 / NandII</strain>
    </source>
</reference>
<organism evidence="2 3">
    <name type="scientific">Blastocystis sp. subtype 1 (strain ATCC 50177 / NandII)</name>
    <dbReference type="NCBI Taxonomy" id="478820"/>
    <lineage>
        <taxon>Eukaryota</taxon>
        <taxon>Sar</taxon>
        <taxon>Stramenopiles</taxon>
        <taxon>Bigyra</taxon>
        <taxon>Opalozoa</taxon>
        <taxon>Opalinata</taxon>
        <taxon>Blastocystidae</taxon>
        <taxon>Blastocystis</taxon>
    </lineage>
</organism>
<dbReference type="AlphaFoldDB" id="A0A196SBN9"/>
<feature type="non-terminal residue" evidence="2">
    <location>
        <position position="175"/>
    </location>
</feature>
<keyword evidence="3" id="KW-1185">Reference proteome</keyword>
<keyword evidence="1" id="KW-0175">Coiled coil</keyword>
<proteinExistence type="predicted"/>
<protein>
    <submittedName>
        <fullName evidence="2">Uncharacterized protein</fullName>
    </submittedName>
</protein>
<dbReference type="EMBL" id="LXWW01000401">
    <property type="protein sequence ID" value="OAO13424.1"/>
    <property type="molecule type" value="Genomic_DNA"/>
</dbReference>
<evidence type="ECO:0000256" key="1">
    <source>
        <dbReference type="SAM" id="Coils"/>
    </source>
</evidence>
<sequence>MEDQNSMIMDMEEQLSLLREENESLKQTVLTVSQEKEQQVNQILRLNAQIAEYMVEKDTDQAELEYDNQEGDTDTSSTPSEITEALKKKIEEVGVQEPYLLVRRNDSIAHFHESFINYGFNKISYVESIRRHGYTFYLASKMYAFDLPHLPSRFQKSHVQSTRSGNYVTNYYYMK</sequence>
<evidence type="ECO:0000313" key="3">
    <source>
        <dbReference type="Proteomes" id="UP000078348"/>
    </source>
</evidence>